<feature type="domain" description="Amine oxidase" evidence="6">
    <location>
        <begin position="240"/>
        <end position="481"/>
    </location>
</feature>
<evidence type="ECO:0000256" key="1">
    <source>
        <dbReference type="ARBA" id="ARBA00004362"/>
    </source>
</evidence>
<evidence type="ECO:0000256" key="4">
    <source>
        <dbReference type="ARBA" id="ARBA00048448"/>
    </source>
</evidence>
<feature type="transmembrane region" description="Helical" evidence="5">
    <location>
        <begin position="521"/>
        <end position="538"/>
    </location>
</feature>
<dbReference type="SUPFAM" id="SSF51905">
    <property type="entry name" value="FAD/NAD(P)-binding domain"/>
    <property type="match status" value="1"/>
</dbReference>
<evidence type="ECO:0000259" key="6">
    <source>
        <dbReference type="Pfam" id="PF01593"/>
    </source>
</evidence>
<sequence>MVRNVEYHADLGLSDHGIITCNLQKLAATLKGNPKDVWRYCKSKLKNKTGLGDIQREVGSLTSDDHEKAEILNKYFRDVIITPDLVEKKLNKLNVSQSAASDGFHSQVLKELSSAIKTPLEIIFSLSAAKLLVEGYDLKVVVLEARDRVGGRTWTVEDPDYGYTDIGGAYVGPTQRRVFRLAKELGVETYYVNQKEKTILNIKGTFMKYHGTIPPVLNPIKAMDLNNVQHVLNKLASQERKFIGGAMQLSTKMAVRLGDRVKLGHRVVSVEQTNSGVLVTCANGQKFKSHYVISGMPQVLLNQVTFDPPLSPMMLQMIQRMPMGSIIKTMMFYKTAFWKEKGVCGEMVTDRGPVLYCVDDTKPDGSHPCIMGFILANHARELANMTPEQRKDAIIHHYAKMFNDKRFLQPLNYVEKNWAEEEYSGGCYVSVMPPGVLTSFGHIIRDPHGRVHFAGTECATYWAGYMEGAIQSGERAAREVLCLLNKINESDIDQEEPLLAEFPEHPVNVTIIEHMLPSVSSFLWCTGAVLTCLVAWYIPKYILK</sequence>
<dbReference type="Proteomes" id="UP001208570">
    <property type="component" value="Unassembled WGS sequence"/>
</dbReference>
<feature type="domain" description="Amine oxidase" evidence="6">
    <location>
        <begin position="126"/>
        <end position="227"/>
    </location>
</feature>
<dbReference type="Pfam" id="PF01593">
    <property type="entry name" value="Amino_oxidase"/>
    <property type="match status" value="2"/>
</dbReference>
<dbReference type="EC" id="1.4.3.4" evidence="3"/>
<gene>
    <name evidence="7" type="ORF">LSH36_271g07045</name>
</gene>
<dbReference type="EMBL" id="JAODUP010000271">
    <property type="protein sequence ID" value="KAK2154325.1"/>
    <property type="molecule type" value="Genomic_DNA"/>
</dbReference>
<dbReference type="Gene3D" id="3.50.50.60">
    <property type="entry name" value="FAD/NAD(P)-binding domain"/>
    <property type="match status" value="2"/>
</dbReference>
<comment type="caution">
    <text evidence="7">The sequence shown here is derived from an EMBL/GenBank/DDBJ whole genome shotgun (WGS) entry which is preliminary data.</text>
</comment>
<dbReference type="InterPro" id="IPR036188">
    <property type="entry name" value="FAD/NAD-bd_sf"/>
</dbReference>
<dbReference type="InterPro" id="IPR050703">
    <property type="entry name" value="Flavin_MAO"/>
</dbReference>
<keyword evidence="5" id="KW-1133">Transmembrane helix</keyword>
<keyword evidence="8" id="KW-1185">Reference proteome</keyword>
<dbReference type="GO" id="GO:0097621">
    <property type="term" value="F:monoamine oxidase activity"/>
    <property type="evidence" value="ECO:0007669"/>
    <property type="project" value="UniProtKB-EC"/>
</dbReference>
<accession>A0AAD9JKV2</accession>
<keyword evidence="5" id="KW-0812">Transmembrane</keyword>
<dbReference type="GO" id="GO:0005741">
    <property type="term" value="C:mitochondrial outer membrane"/>
    <property type="evidence" value="ECO:0007669"/>
    <property type="project" value="UniProtKB-SubCell"/>
</dbReference>
<evidence type="ECO:0000256" key="2">
    <source>
        <dbReference type="ARBA" id="ARBA00005995"/>
    </source>
</evidence>
<proteinExistence type="inferred from homology"/>
<comment type="catalytic activity">
    <reaction evidence="4">
        <text>a secondary aliphatic amine + O2 + H2O = a primary amine + an aldehyde + H2O2</text>
        <dbReference type="Rhea" id="RHEA:26414"/>
        <dbReference type="ChEBI" id="CHEBI:15377"/>
        <dbReference type="ChEBI" id="CHEBI:15379"/>
        <dbReference type="ChEBI" id="CHEBI:16240"/>
        <dbReference type="ChEBI" id="CHEBI:17478"/>
        <dbReference type="ChEBI" id="CHEBI:58855"/>
        <dbReference type="ChEBI" id="CHEBI:65296"/>
        <dbReference type="EC" id="1.4.3.4"/>
    </reaction>
</comment>
<protein>
    <recommendedName>
        <fullName evidence="3">monoamine oxidase</fullName>
        <ecNumber evidence="3">1.4.3.4</ecNumber>
    </recommendedName>
</protein>
<dbReference type="InterPro" id="IPR002937">
    <property type="entry name" value="Amino_oxidase"/>
</dbReference>
<keyword evidence="5" id="KW-0472">Membrane</keyword>
<dbReference type="AlphaFoldDB" id="A0AAD9JKV2"/>
<dbReference type="PANTHER" id="PTHR43563:SF1">
    <property type="entry name" value="AMINE OXIDASE [FLAVIN-CONTAINING] B"/>
    <property type="match status" value="1"/>
</dbReference>
<evidence type="ECO:0000256" key="5">
    <source>
        <dbReference type="SAM" id="Phobius"/>
    </source>
</evidence>
<evidence type="ECO:0000256" key="3">
    <source>
        <dbReference type="ARBA" id="ARBA00012804"/>
    </source>
</evidence>
<comment type="subcellular location">
    <subcellularLocation>
        <location evidence="1">Mitochondrion outer membrane</location>
        <topology evidence="1">Single-pass type IV membrane protein</topology>
        <orientation evidence="1">Cytoplasmic side</orientation>
    </subcellularLocation>
</comment>
<dbReference type="SUPFAM" id="SSF54373">
    <property type="entry name" value="FAD-linked reductases, C-terminal domain"/>
    <property type="match status" value="1"/>
</dbReference>
<evidence type="ECO:0000313" key="7">
    <source>
        <dbReference type="EMBL" id="KAK2154325.1"/>
    </source>
</evidence>
<dbReference type="PANTHER" id="PTHR43563">
    <property type="entry name" value="AMINE OXIDASE"/>
    <property type="match status" value="1"/>
</dbReference>
<name>A0AAD9JKV2_9ANNE</name>
<comment type="similarity">
    <text evidence="2">Belongs to the flavin monoamine oxidase family.</text>
</comment>
<reference evidence="7" key="1">
    <citation type="journal article" date="2023" name="Mol. Biol. Evol.">
        <title>Third-Generation Sequencing Reveals the Adaptive Role of the Epigenome in Three Deep-Sea Polychaetes.</title>
        <authorList>
            <person name="Perez M."/>
            <person name="Aroh O."/>
            <person name="Sun Y."/>
            <person name="Lan Y."/>
            <person name="Juniper S.K."/>
            <person name="Young C.R."/>
            <person name="Angers B."/>
            <person name="Qian P.Y."/>
        </authorList>
    </citation>
    <scope>NUCLEOTIDE SEQUENCE</scope>
    <source>
        <strain evidence="7">P08H-3</strain>
    </source>
</reference>
<evidence type="ECO:0000313" key="8">
    <source>
        <dbReference type="Proteomes" id="UP001208570"/>
    </source>
</evidence>
<organism evidence="7 8">
    <name type="scientific">Paralvinella palmiformis</name>
    <dbReference type="NCBI Taxonomy" id="53620"/>
    <lineage>
        <taxon>Eukaryota</taxon>
        <taxon>Metazoa</taxon>
        <taxon>Spiralia</taxon>
        <taxon>Lophotrochozoa</taxon>
        <taxon>Annelida</taxon>
        <taxon>Polychaeta</taxon>
        <taxon>Sedentaria</taxon>
        <taxon>Canalipalpata</taxon>
        <taxon>Terebellida</taxon>
        <taxon>Terebelliformia</taxon>
        <taxon>Alvinellidae</taxon>
        <taxon>Paralvinella</taxon>
    </lineage>
</organism>